<dbReference type="GO" id="GO:0004519">
    <property type="term" value="F:endonuclease activity"/>
    <property type="evidence" value="ECO:0007669"/>
    <property type="project" value="UniProtKB-KW"/>
</dbReference>
<dbReference type="Proteomes" id="UP000054308">
    <property type="component" value="Unassembled WGS sequence"/>
</dbReference>
<reference evidence="4 5" key="1">
    <citation type="submission" date="2014-04" db="EMBL/GenBank/DDBJ databases">
        <title>Genome evolution of avian class.</title>
        <authorList>
            <person name="Zhang G."/>
            <person name="Li C."/>
        </authorList>
    </citation>
    <scope>NUCLEOTIDE SEQUENCE [LARGE SCALE GENOMIC DNA]</scope>
    <source>
        <strain evidence="4">BGI_N300</strain>
    </source>
</reference>
<dbReference type="InterPro" id="IPR001604">
    <property type="entry name" value="Endo_G_ENPP1-like_dom"/>
</dbReference>
<dbReference type="InterPro" id="IPR039015">
    <property type="entry name" value="ENDOD1"/>
</dbReference>
<keyword evidence="5" id="KW-1185">Reference proteome</keyword>
<name>A0A091HVN6_CALAN</name>
<feature type="domain" description="ENPP1-3/EXOG-like endonuclease/phosphodiesterase" evidence="2">
    <location>
        <begin position="58"/>
        <end position="267"/>
    </location>
</feature>
<evidence type="ECO:0000259" key="2">
    <source>
        <dbReference type="SMART" id="SM00477"/>
    </source>
</evidence>
<dbReference type="InterPro" id="IPR044925">
    <property type="entry name" value="His-Me_finger_sf"/>
</dbReference>
<dbReference type="STRING" id="9244.A0A091HVN6"/>
<keyword evidence="4" id="KW-0378">Hydrolase</keyword>
<dbReference type="InterPro" id="IPR020821">
    <property type="entry name" value="ENPP1-3/EXOG-like_nuc-like"/>
</dbReference>
<accession>A0A091HVN6</accession>
<keyword evidence="4" id="KW-0255">Endonuclease</keyword>
<feature type="chain" id="PRO_5001874606" evidence="1">
    <location>
        <begin position="20"/>
        <end position="275"/>
    </location>
</feature>
<feature type="domain" description="DNA/RNA non-specific endonuclease/pyrophosphatase/phosphodiesterase" evidence="3">
    <location>
        <begin position="57"/>
        <end position="262"/>
    </location>
</feature>
<dbReference type="GO" id="GO:0016787">
    <property type="term" value="F:hydrolase activity"/>
    <property type="evidence" value="ECO:0007669"/>
    <property type="project" value="InterPro"/>
</dbReference>
<keyword evidence="4" id="KW-0540">Nuclease</keyword>
<dbReference type="InterPro" id="IPR044929">
    <property type="entry name" value="DNA/RNA_non-sp_Endonuclease_sf"/>
</dbReference>
<dbReference type="GO" id="GO:0046872">
    <property type="term" value="F:metal ion binding"/>
    <property type="evidence" value="ECO:0007669"/>
    <property type="project" value="InterPro"/>
</dbReference>
<dbReference type="EMBL" id="KL217905">
    <property type="protein sequence ID" value="KFP00349.1"/>
    <property type="molecule type" value="Genomic_DNA"/>
</dbReference>
<evidence type="ECO:0000313" key="4">
    <source>
        <dbReference type="EMBL" id="KFP00349.1"/>
    </source>
</evidence>
<proteinExistence type="predicted"/>
<dbReference type="SMART" id="SM00477">
    <property type="entry name" value="NUC"/>
    <property type="match status" value="1"/>
</dbReference>
<evidence type="ECO:0000313" key="5">
    <source>
        <dbReference type="Proteomes" id="UP000054308"/>
    </source>
</evidence>
<dbReference type="GO" id="GO:0003676">
    <property type="term" value="F:nucleic acid binding"/>
    <property type="evidence" value="ECO:0007669"/>
    <property type="project" value="InterPro"/>
</dbReference>
<evidence type="ECO:0000256" key="1">
    <source>
        <dbReference type="SAM" id="SignalP"/>
    </source>
</evidence>
<keyword evidence="1" id="KW-0732">Signal</keyword>
<gene>
    <name evidence="4" type="ORF">N300_00521</name>
</gene>
<dbReference type="Gene3D" id="3.40.570.10">
    <property type="entry name" value="Extracellular Endonuclease, subunit A"/>
    <property type="match status" value="1"/>
</dbReference>
<dbReference type="SUPFAM" id="SSF54060">
    <property type="entry name" value="His-Me finger endonucleases"/>
    <property type="match status" value="1"/>
</dbReference>
<sequence>MLLLLLLQVLASCLWLGHGEVVTSLISTCPQFFFQKTPPNAALTPQNPAWICQRYGNKYYFATLYDKSRRIPVYSAYLYQPGHGKRCQRWMVEPQLVGPQYPKTMETESYVLHELKVSKQELQSSQAVLRDYEHLEGFHRGHLNPCSHNYDSSSCNSTFTLTNIVPQNAKLNQGAWKRYEMTIMKSKTQGCAETYVVVGSVPGSNFFGNRVNNPSHIWSGACCKTTSNTIRAWGVIAENTKNAVQELSLGELEDKLTDHYGRGNVYLFHSSCPRQ</sequence>
<feature type="signal peptide" evidence="1">
    <location>
        <begin position="1"/>
        <end position="19"/>
    </location>
</feature>
<dbReference type="OrthoDB" id="69221at2759"/>
<protein>
    <submittedName>
        <fullName evidence="4">Endonuclease domain-containing 1 protein</fullName>
    </submittedName>
</protein>
<dbReference type="PANTHER" id="PTHR21472">
    <property type="entry name" value="ENDONUCLEASE DOMAIN-CONTAINING 1 PROTEIN ENDOD1"/>
    <property type="match status" value="1"/>
</dbReference>
<dbReference type="Pfam" id="PF01223">
    <property type="entry name" value="Endonuclease_NS"/>
    <property type="match status" value="1"/>
</dbReference>
<dbReference type="SMART" id="SM00892">
    <property type="entry name" value="Endonuclease_NS"/>
    <property type="match status" value="1"/>
</dbReference>
<evidence type="ECO:0000259" key="3">
    <source>
        <dbReference type="SMART" id="SM00892"/>
    </source>
</evidence>
<organism evidence="4 5">
    <name type="scientific">Calypte anna</name>
    <name type="common">Anna's hummingbird</name>
    <name type="synonym">Archilochus anna</name>
    <dbReference type="NCBI Taxonomy" id="9244"/>
    <lineage>
        <taxon>Eukaryota</taxon>
        <taxon>Metazoa</taxon>
        <taxon>Chordata</taxon>
        <taxon>Craniata</taxon>
        <taxon>Vertebrata</taxon>
        <taxon>Euteleostomi</taxon>
        <taxon>Archelosauria</taxon>
        <taxon>Archosauria</taxon>
        <taxon>Dinosauria</taxon>
        <taxon>Saurischia</taxon>
        <taxon>Theropoda</taxon>
        <taxon>Coelurosauria</taxon>
        <taxon>Aves</taxon>
        <taxon>Neognathae</taxon>
        <taxon>Neoaves</taxon>
        <taxon>Strisores</taxon>
        <taxon>Apodiformes</taxon>
        <taxon>Trochilidae</taxon>
        <taxon>Calypte</taxon>
    </lineage>
</organism>
<dbReference type="AlphaFoldDB" id="A0A091HVN6"/>
<dbReference type="PANTHER" id="PTHR21472:SF26">
    <property type="entry name" value="ENDONUCLEASE DOMAIN CONTAINING 1"/>
    <property type="match status" value="1"/>
</dbReference>